<evidence type="ECO:0000259" key="1">
    <source>
        <dbReference type="Pfam" id="PF00551"/>
    </source>
</evidence>
<dbReference type="EMBL" id="UINC01025016">
    <property type="protein sequence ID" value="SVA99822.1"/>
    <property type="molecule type" value="Genomic_DNA"/>
</dbReference>
<protein>
    <recommendedName>
        <fullName evidence="1">Formyl transferase N-terminal domain-containing protein</fullName>
    </recommendedName>
</protein>
<name>A0A382AFC5_9ZZZZ</name>
<dbReference type="InterPro" id="IPR036477">
    <property type="entry name" value="Formyl_transf_N_sf"/>
</dbReference>
<accession>A0A382AFC5</accession>
<dbReference type="PANTHER" id="PTHR11138:SF5">
    <property type="entry name" value="METHIONYL-TRNA FORMYLTRANSFERASE, MITOCHONDRIAL"/>
    <property type="match status" value="1"/>
</dbReference>
<evidence type="ECO:0000313" key="2">
    <source>
        <dbReference type="EMBL" id="SVA99822.1"/>
    </source>
</evidence>
<feature type="domain" description="Formyl transferase N-terminal" evidence="1">
    <location>
        <begin position="40"/>
        <end position="117"/>
    </location>
</feature>
<reference evidence="2" key="1">
    <citation type="submission" date="2018-05" db="EMBL/GenBank/DDBJ databases">
        <authorList>
            <person name="Lanie J.A."/>
            <person name="Ng W.-L."/>
            <person name="Kazmierczak K.M."/>
            <person name="Andrzejewski T.M."/>
            <person name="Davidsen T.M."/>
            <person name="Wayne K.J."/>
            <person name="Tettelin H."/>
            <person name="Glass J.I."/>
            <person name="Rusch D."/>
            <person name="Podicherti R."/>
            <person name="Tsui H.-C.T."/>
            <person name="Winkler M.E."/>
        </authorList>
    </citation>
    <scope>NUCLEOTIDE SEQUENCE</scope>
</reference>
<sequence length="153" mass="17658">MIRIYTKQRHISKITKFLNSLNIEHQIYTIKDNPSITPFDLGVSYCYPRKITDPLLSTPKKGFVNYHPAPLPMYKGPTELDDAIKNKEMQWGVTVHHMDKNYDSGPIIQIKKIDLHEPPTSPQELGALSHYFLFQLFKETVLDIYRGNAVTAK</sequence>
<dbReference type="SUPFAM" id="SSF53328">
    <property type="entry name" value="Formyltransferase"/>
    <property type="match status" value="1"/>
</dbReference>
<organism evidence="2">
    <name type="scientific">marine metagenome</name>
    <dbReference type="NCBI Taxonomy" id="408172"/>
    <lineage>
        <taxon>unclassified sequences</taxon>
        <taxon>metagenomes</taxon>
        <taxon>ecological metagenomes</taxon>
    </lineage>
</organism>
<dbReference type="AlphaFoldDB" id="A0A382AFC5"/>
<gene>
    <name evidence="2" type="ORF">METZ01_LOCUS152676</name>
</gene>
<dbReference type="Gene3D" id="3.40.50.170">
    <property type="entry name" value="Formyl transferase, N-terminal domain"/>
    <property type="match status" value="1"/>
</dbReference>
<dbReference type="GO" id="GO:0004479">
    <property type="term" value="F:methionyl-tRNA formyltransferase activity"/>
    <property type="evidence" value="ECO:0007669"/>
    <property type="project" value="TreeGrafter"/>
</dbReference>
<proteinExistence type="predicted"/>
<dbReference type="GO" id="GO:0005829">
    <property type="term" value="C:cytosol"/>
    <property type="evidence" value="ECO:0007669"/>
    <property type="project" value="TreeGrafter"/>
</dbReference>
<dbReference type="Pfam" id="PF00551">
    <property type="entry name" value="Formyl_trans_N"/>
    <property type="match status" value="1"/>
</dbReference>
<dbReference type="InterPro" id="IPR002376">
    <property type="entry name" value="Formyl_transf_N"/>
</dbReference>
<dbReference type="PANTHER" id="PTHR11138">
    <property type="entry name" value="METHIONYL-TRNA FORMYLTRANSFERASE"/>
    <property type="match status" value="1"/>
</dbReference>